<sequence length="88" mass="9358">MQLFRKAFVGAILASFISSATAAQCTARADMDIGWVGSGTSGIAVMKDGKQIANSNKLSCEFSDINMIDAGLEHPVDLHVHCTDNKID</sequence>
<keyword evidence="1" id="KW-0732">Signal</keyword>
<accession>A0A3A2ZLQ3</accession>
<reference evidence="3" key="1">
    <citation type="submission" date="2017-02" db="EMBL/GenBank/DDBJ databases">
        <authorList>
            <person name="Tafer H."/>
            <person name="Lopandic K."/>
        </authorList>
    </citation>
    <scope>NUCLEOTIDE SEQUENCE [LARGE SCALE GENOMIC DNA]</scope>
    <source>
        <strain evidence="3">CBS 366.77</strain>
    </source>
</reference>
<protein>
    <submittedName>
        <fullName evidence="2">Uncharacterized protein</fullName>
    </submittedName>
</protein>
<dbReference type="EMBL" id="MVGC01000095">
    <property type="protein sequence ID" value="RJE24072.1"/>
    <property type="molecule type" value="Genomic_DNA"/>
</dbReference>
<name>A0A3A2ZLQ3_9EURO</name>
<evidence type="ECO:0000256" key="1">
    <source>
        <dbReference type="SAM" id="SignalP"/>
    </source>
</evidence>
<evidence type="ECO:0000313" key="3">
    <source>
        <dbReference type="Proteomes" id="UP000266188"/>
    </source>
</evidence>
<dbReference type="AlphaFoldDB" id="A0A3A2ZLQ3"/>
<keyword evidence="3" id="KW-1185">Reference proteome</keyword>
<comment type="caution">
    <text evidence="2">The sequence shown here is derived from an EMBL/GenBank/DDBJ whole genome shotgun (WGS) entry which is preliminary data.</text>
</comment>
<proteinExistence type="predicted"/>
<evidence type="ECO:0000313" key="2">
    <source>
        <dbReference type="EMBL" id="RJE24072.1"/>
    </source>
</evidence>
<organism evidence="2 3">
    <name type="scientific">Aspergillus sclerotialis</name>
    <dbReference type="NCBI Taxonomy" id="2070753"/>
    <lineage>
        <taxon>Eukaryota</taxon>
        <taxon>Fungi</taxon>
        <taxon>Dikarya</taxon>
        <taxon>Ascomycota</taxon>
        <taxon>Pezizomycotina</taxon>
        <taxon>Eurotiomycetes</taxon>
        <taxon>Eurotiomycetidae</taxon>
        <taxon>Eurotiales</taxon>
        <taxon>Aspergillaceae</taxon>
        <taxon>Aspergillus</taxon>
        <taxon>Aspergillus subgen. Polypaecilum</taxon>
    </lineage>
</organism>
<feature type="signal peptide" evidence="1">
    <location>
        <begin position="1"/>
        <end position="22"/>
    </location>
</feature>
<feature type="chain" id="PRO_5017336876" evidence="1">
    <location>
        <begin position="23"/>
        <end position="88"/>
    </location>
</feature>
<gene>
    <name evidence="2" type="ORF">PHISCL_03608</name>
</gene>
<dbReference type="Proteomes" id="UP000266188">
    <property type="component" value="Unassembled WGS sequence"/>
</dbReference>